<keyword evidence="2" id="KW-1185">Reference proteome</keyword>
<gene>
    <name evidence="1" type="ORF">OWR29_45940</name>
</gene>
<organism evidence="1 2">
    <name type="scientific">Paractinoplanes pyxinae</name>
    <dbReference type="NCBI Taxonomy" id="2997416"/>
    <lineage>
        <taxon>Bacteria</taxon>
        <taxon>Bacillati</taxon>
        <taxon>Actinomycetota</taxon>
        <taxon>Actinomycetes</taxon>
        <taxon>Micromonosporales</taxon>
        <taxon>Micromonosporaceae</taxon>
        <taxon>Paractinoplanes</taxon>
    </lineage>
</organism>
<sequence length="151" mass="17516">MIRRLSEIIRDLELDHGDLVIFGSGPLLAHRLRDKVGDLDVIARGETWNRVSERGNRAKGTINGARLVEFCGGRIQFSRGWISDDYDADELIDRAEVFPIDQRKAHRELRFARLDEVLRYKKTLKRSKDRSDIRALARKLDRPQEGRQAHV</sequence>
<evidence type="ECO:0000313" key="2">
    <source>
        <dbReference type="Proteomes" id="UP001151002"/>
    </source>
</evidence>
<comment type="caution">
    <text evidence="1">The sequence shown here is derived from an EMBL/GenBank/DDBJ whole genome shotgun (WGS) entry which is preliminary data.</text>
</comment>
<dbReference type="EMBL" id="JAPNTZ010000025">
    <property type="protein sequence ID" value="MCY1145390.1"/>
    <property type="molecule type" value="Genomic_DNA"/>
</dbReference>
<dbReference type="RefSeq" id="WP_267570003.1">
    <property type="nucleotide sequence ID" value="NZ_JAPNTZ010000025.1"/>
</dbReference>
<accession>A0ABT4BHT0</accession>
<proteinExistence type="predicted"/>
<evidence type="ECO:0000313" key="1">
    <source>
        <dbReference type="EMBL" id="MCY1145390.1"/>
    </source>
</evidence>
<reference evidence="1" key="1">
    <citation type="submission" date="2022-11" db="EMBL/GenBank/DDBJ databases">
        <authorList>
            <person name="Somphong A."/>
            <person name="Phongsopitanun W."/>
        </authorList>
    </citation>
    <scope>NUCLEOTIDE SEQUENCE</scope>
    <source>
        <strain evidence="1">Pm04-4</strain>
    </source>
</reference>
<dbReference type="Proteomes" id="UP001151002">
    <property type="component" value="Unassembled WGS sequence"/>
</dbReference>
<name>A0ABT4BHT0_9ACTN</name>
<protein>
    <submittedName>
        <fullName evidence="1">Uncharacterized protein</fullName>
    </submittedName>
</protein>